<dbReference type="InterPro" id="IPR013486">
    <property type="entry name" value="SpoIID/LytB"/>
</dbReference>
<organism evidence="3 4">
    <name type="scientific">Alkalibacillus flavidus</name>
    <dbReference type="NCBI Taxonomy" id="546021"/>
    <lineage>
        <taxon>Bacteria</taxon>
        <taxon>Bacillati</taxon>
        <taxon>Bacillota</taxon>
        <taxon>Bacilli</taxon>
        <taxon>Bacillales</taxon>
        <taxon>Bacillaceae</taxon>
        <taxon>Alkalibacillus</taxon>
    </lineage>
</organism>
<dbReference type="Proteomes" id="UP001549167">
    <property type="component" value="Unassembled WGS sequence"/>
</dbReference>
<dbReference type="NCBIfam" id="TIGR02870">
    <property type="entry name" value="spore_II_D"/>
    <property type="match status" value="1"/>
</dbReference>
<keyword evidence="1" id="KW-0812">Transmembrane</keyword>
<dbReference type="RefSeq" id="WP_354221423.1">
    <property type="nucleotide sequence ID" value="NZ_JBEPMX010000014.1"/>
</dbReference>
<dbReference type="EMBL" id="JBEPMX010000014">
    <property type="protein sequence ID" value="MET3684249.1"/>
    <property type="molecule type" value="Genomic_DNA"/>
</dbReference>
<dbReference type="InterPro" id="IPR013693">
    <property type="entry name" value="SpoIID/LytB_N"/>
</dbReference>
<reference evidence="3 4" key="1">
    <citation type="submission" date="2024-06" db="EMBL/GenBank/DDBJ databases">
        <title>Genomic Encyclopedia of Type Strains, Phase IV (KMG-IV): sequencing the most valuable type-strain genomes for metagenomic binning, comparative biology and taxonomic classification.</title>
        <authorList>
            <person name="Goeker M."/>
        </authorList>
    </citation>
    <scope>NUCLEOTIDE SEQUENCE [LARGE SCALE GENOMIC DNA]</scope>
    <source>
        <strain evidence="3 4">DSM 23520</strain>
    </source>
</reference>
<dbReference type="PANTHER" id="PTHR30032:SF4">
    <property type="entry name" value="AMIDASE ENHANCER"/>
    <property type="match status" value="1"/>
</dbReference>
<dbReference type="NCBIfam" id="TIGR02669">
    <property type="entry name" value="SpoIID_LytB"/>
    <property type="match status" value="1"/>
</dbReference>
<dbReference type="PANTHER" id="PTHR30032">
    <property type="entry name" value="N-ACETYLMURAMOYL-L-ALANINE AMIDASE-RELATED"/>
    <property type="match status" value="1"/>
</dbReference>
<feature type="transmembrane region" description="Helical" evidence="1">
    <location>
        <begin position="7"/>
        <end position="27"/>
    </location>
</feature>
<accession>A0ABV2KXY1</accession>
<keyword evidence="1" id="KW-1133">Transmembrane helix</keyword>
<keyword evidence="4" id="KW-1185">Reference proteome</keyword>
<evidence type="ECO:0000313" key="3">
    <source>
        <dbReference type="EMBL" id="MET3684249.1"/>
    </source>
</evidence>
<sequence length="326" mass="36587">MQKQNMILAMILLSVMIVLPTMIVLPFHDTPTQAAPPTQDVPTTQDDTESNVVVKVKRTQTDTIDRLPLEDYVTQVVASEIPAEFEPEALKAQALAARTYILNTIAHTEQDAAFHVKDTVDDQVFHSEEELRDMWGVKYSDYMNKIETAVKATEGEVITYDGEPITAAFFSTSNGYTENAEDYWQNEIPYLKSVSSPWDQASPAFTDQEIFTYDDISNLLNLDSSLFKVEDISRTESGRVASITINHQSYTGREIREQLGLRSNDFTIETTGEHVIFTTNGYGHGVGMSQYGANGMAKEGYTYSDIINHYYQNVTIEPLTQVETVS</sequence>
<gene>
    <name evidence="3" type="ORF">ABID56_002375</name>
</gene>
<dbReference type="InterPro" id="IPR051922">
    <property type="entry name" value="Bact_Sporulation_Assoc"/>
</dbReference>
<comment type="caution">
    <text evidence="3">The sequence shown here is derived from an EMBL/GenBank/DDBJ whole genome shotgun (WGS) entry which is preliminary data.</text>
</comment>
<dbReference type="Pfam" id="PF08486">
    <property type="entry name" value="SpoIID"/>
    <property type="match status" value="1"/>
</dbReference>
<evidence type="ECO:0000256" key="1">
    <source>
        <dbReference type="SAM" id="Phobius"/>
    </source>
</evidence>
<evidence type="ECO:0000313" key="4">
    <source>
        <dbReference type="Proteomes" id="UP001549167"/>
    </source>
</evidence>
<feature type="domain" description="Sporulation stage II protein D amidase enhancer LytB N-terminal" evidence="2">
    <location>
        <begin position="58"/>
        <end position="160"/>
    </location>
</feature>
<keyword evidence="1" id="KW-0472">Membrane</keyword>
<proteinExistence type="predicted"/>
<evidence type="ECO:0000259" key="2">
    <source>
        <dbReference type="Pfam" id="PF08486"/>
    </source>
</evidence>
<dbReference type="InterPro" id="IPR014225">
    <property type="entry name" value="Spore_II_D_firmicutes"/>
</dbReference>
<protein>
    <submittedName>
        <fullName evidence="3">Stage II sporulation protein D</fullName>
    </submittedName>
</protein>
<name>A0ABV2KXY1_9BACI</name>